<dbReference type="OrthoDB" id="3437411at2759"/>
<dbReference type="AlphaFoldDB" id="A0A9P8WHD0"/>
<comment type="caution">
    <text evidence="1">The sequence shown here is derived from an EMBL/GenBank/DDBJ whole genome shotgun (WGS) entry which is preliminary data.</text>
</comment>
<organism evidence="1 2">
    <name type="scientific">Thelonectria olida</name>
    <dbReference type="NCBI Taxonomy" id="1576542"/>
    <lineage>
        <taxon>Eukaryota</taxon>
        <taxon>Fungi</taxon>
        <taxon>Dikarya</taxon>
        <taxon>Ascomycota</taxon>
        <taxon>Pezizomycotina</taxon>
        <taxon>Sordariomycetes</taxon>
        <taxon>Hypocreomycetidae</taxon>
        <taxon>Hypocreales</taxon>
        <taxon>Nectriaceae</taxon>
        <taxon>Thelonectria</taxon>
    </lineage>
</organism>
<accession>A0A9P8WHD0</accession>
<sequence>MAAGLTMKYVGMRPRPNIAASRHRNLIVKMRRFASVIPFSHFLVRRCLTQSLPIQGPGGLIPQQHLQQQFMSTSRPPVSYKTIRITGEDDAERLYHLIAAYVEQPSLAESVSEVILDNEHLSPYPPSPCDFAWLRAMDDEESKQNFLQKLHADKEEKKAANKASLLSYETQAVLRTYVQELGLGEGATATMLGSLDWKHQPQVLDEGFEEDYDDDGNERYLTSHRNYALTALTLLLSLCKNITTLRLGSLGLGLLQDFLLKTNYNLLPKPALQKLETVEVLAGHRVSDYEGVYGTVEFLEYFQYFHRLPAIHSITIDGVMEYQAARETFVPRTGNMRKIQIEHADVSSGMLCIIILIPKALEELRLSLGGLWNPDGGVPMMILRDLGKALLEHRKTLRVLDLDIDYALHNGRVSWMEEGKDDDESTIMDGLMDREDEDYGLEYLRLDRESSRDTIQYRETPDARKYGLTIGSLHDFTALTHLSIGMKALMGPRESDLRPPFHLVEQPPFRLIDALPPNLEYLCLYGYEKGSNKDLDDHVEELLKKKNERLPRLREIDGIDKVVLDLGSIYSEDDKEEDRWVRPKREFRWEEA</sequence>
<proteinExistence type="predicted"/>
<dbReference type="Proteomes" id="UP000777438">
    <property type="component" value="Unassembled WGS sequence"/>
</dbReference>
<evidence type="ECO:0000313" key="1">
    <source>
        <dbReference type="EMBL" id="KAH6898014.1"/>
    </source>
</evidence>
<gene>
    <name evidence="1" type="ORF">B0T10DRAFT_577479</name>
</gene>
<keyword evidence="2" id="KW-1185">Reference proteome</keyword>
<protein>
    <submittedName>
        <fullName evidence="1">Uncharacterized protein</fullName>
    </submittedName>
</protein>
<name>A0A9P8WHD0_9HYPO</name>
<reference evidence="1 2" key="1">
    <citation type="journal article" date="2021" name="Nat. Commun.">
        <title>Genetic determinants of endophytism in the Arabidopsis root mycobiome.</title>
        <authorList>
            <person name="Mesny F."/>
            <person name="Miyauchi S."/>
            <person name="Thiergart T."/>
            <person name="Pickel B."/>
            <person name="Atanasova L."/>
            <person name="Karlsson M."/>
            <person name="Huettel B."/>
            <person name="Barry K.W."/>
            <person name="Haridas S."/>
            <person name="Chen C."/>
            <person name="Bauer D."/>
            <person name="Andreopoulos W."/>
            <person name="Pangilinan J."/>
            <person name="LaButti K."/>
            <person name="Riley R."/>
            <person name="Lipzen A."/>
            <person name="Clum A."/>
            <person name="Drula E."/>
            <person name="Henrissat B."/>
            <person name="Kohler A."/>
            <person name="Grigoriev I.V."/>
            <person name="Martin F.M."/>
            <person name="Hacquard S."/>
        </authorList>
    </citation>
    <scope>NUCLEOTIDE SEQUENCE [LARGE SCALE GENOMIC DNA]</scope>
    <source>
        <strain evidence="1 2">MPI-CAGE-CH-0241</strain>
    </source>
</reference>
<evidence type="ECO:0000313" key="2">
    <source>
        <dbReference type="Proteomes" id="UP000777438"/>
    </source>
</evidence>
<dbReference type="EMBL" id="JAGPYM010000002">
    <property type="protein sequence ID" value="KAH6898014.1"/>
    <property type="molecule type" value="Genomic_DNA"/>
</dbReference>